<feature type="transmembrane region" description="Helical" evidence="1">
    <location>
        <begin position="198"/>
        <end position="215"/>
    </location>
</feature>
<evidence type="ECO:0000256" key="1">
    <source>
        <dbReference type="SAM" id="Phobius"/>
    </source>
</evidence>
<keyword evidence="1" id="KW-0812">Transmembrane</keyword>
<sequence>MEKQFHLTLTNRWKATGLALAFVAATVLLLVGSATLLAHWFWLGVPMGLAVMAGLVFLPEIIMRKLATDFAVVTIDEAGLTVQYGERETSRRINFADIATYYTDLGDDFNVRLHHGPKLVLHLNHKIHPQGWMPLLAMQRHFEMAVAEYQRQRPENLPIRKLGFFNRPLATVWLVVFAVLVGWLGWRAWQPFASEGAWGGFLLTGLLFTIYTLMWQHERRKLSS</sequence>
<dbReference type="EMBL" id="JALBGC010000004">
    <property type="protein sequence ID" value="MCI1189163.1"/>
    <property type="molecule type" value="Genomic_DNA"/>
</dbReference>
<feature type="transmembrane region" description="Helical" evidence="1">
    <location>
        <begin position="169"/>
        <end position="186"/>
    </location>
</feature>
<accession>A0A9X1VI79</accession>
<evidence type="ECO:0000313" key="3">
    <source>
        <dbReference type="Proteomes" id="UP001139193"/>
    </source>
</evidence>
<keyword evidence="3" id="KW-1185">Reference proteome</keyword>
<keyword evidence="1" id="KW-0472">Membrane</keyword>
<feature type="transmembrane region" description="Helical" evidence="1">
    <location>
        <begin position="12"/>
        <end position="34"/>
    </location>
</feature>
<reference evidence="2" key="1">
    <citation type="submission" date="2022-03" db="EMBL/GenBank/DDBJ databases">
        <title>Bacterial whole genome sequence for Hymenobacter sp. DH14.</title>
        <authorList>
            <person name="Le V."/>
        </authorList>
    </citation>
    <scope>NUCLEOTIDE SEQUENCE</scope>
    <source>
        <strain evidence="2">DH14</strain>
    </source>
</reference>
<keyword evidence="1" id="KW-1133">Transmembrane helix</keyword>
<gene>
    <name evidence="2" type="ORF">MON38_17200</name>
</gene>
<comment type="caution">
    <text evidence="2">The sequence shown here is derived from an EMBL/GenBank/DDBJ whole genome shotgun (WGS) entry which is preliminary data.</text>
</comment>
<evidence type="ECO:0000313" key="2">
    <source>
        <dbReference type="EMBL" id="MCI1189163.1"/>
    </source>
</evidence>
<name>A0A9X1VI79_9BACT</name>
<proteinExistence type="predicted"/>
<protein>
    <submittedName>
        <fullName evidence="2">Uncharacterized protein</fullName>
    </submittedName>
</protein>
<organism evidence="2 3">
    <name type="scientific">Hymenobacter cyanobacteriorum</name>
    <dbReference type="NCBI Taxonomy" id="2926463"/>
    <lineage>
        <taxon>Bacteria</taxon>
        <taxon>Pseudomonadati</taxon>
        <taxon>Bacteroidota</taxon>
        <taxon>Cytophagia</taxon>
        <taxon>Cytophagales</taxon>
        <taxon>Hymenobacteraceae</taxon>
        <taxon>Hymenobacter</taxon>
    </lineage>
</organism>
<dbReference type="AlphaFoldDB" id="A0A9X1VI79"/>
<dbReference type="Proteomes" id="UP001139193">
    <property type="component" value="Unassembled WGS sequence"/>
</dbReference>
<feature type="transmembrane region" description="Helical" evidence="1">
    <location>
        <begin position="40"/>
        <end position="58"/>
    </location>
</feature>
<dbReference type="RefSeq" id="WP_241937383.1">
    <property type="nucleotide sequence ID" value="NZ_JALBGC010000004.1"/>
</dbReference>